<feature type="region of interest" description="Disordered" evidence="2">
    <location>
        <begin position="1"/>
        <end position="27"/>
    </location>
</feature>
<feature type="compositionally biased region" description="Polar residues" evidence="2">
    <location>
        <begin position="1"/>
        <end position="14"/>
    </location>
</feature>
<evidence type="ECO:0000256" key="2">
    <source>
        <dbReference type="SAM" id="MobiDB-lite"/>
    </source>
</evidence>
<evidence type="ECO:0000313" key="4">
    <source>
        <dbReference type="Proteomes" id="UP000007148"/>
    </source>
</evidence>
<sequence length="374" mass="40807">MSSQPRTRSVSNIQGPYLAQPQPQYPRQRAISLTGSPHSIRTNMAVVDGPVAPAGNYYGVFLQQPPVGFPVSAASSVAGSAGSSPGSPAIKSSSSVYVVPGSNPGHPIMVVNTTSSQPIQAAKAPTPQHAFPTASQQQAPVLQSAMKRERRKTMTPSTTSSEHIPAAALRSLCKFSIGAIAECLKKPGNEPMGSRLRRTDEILGHMYSVLFAMSSDEDAIPFADSVEITGLLQRLQSLLYRCLSPRPYNKDRLAELEEIFRSLVLYRDRLNASFKIQEIEATISKLTFQHNVSQTSSTHIVNSLNTSTKEKKKSINAASVQALRADIDQKRAELEVMHNERVALRAEIEKYKQKLAVAKQARDNILGIKSVRFQ</sequence>
<dbReference type="Proteomes" id="UP000007148">
    <property type="component" value="Unassembled WGS sequence"/>
</dbReference>
<gene>
    <name evidence="3" type="ORF">PIIN_08653</name>
</gene>
<protein>
    <submittedName>
        <fullName evidence="3">Uncharacterized protein</fullName>
    </submittedName>
</protein>
<keyword evidence="1" id="KW-0175">Coiled coil</keyword>
<dbReference type="OrthoDB" id="3251085at2759"/>
<dbReference type="HOGENOM" id="CLU_739905_0_0_1"/>
<dbReference type="InParanoid" id="G4U2A7"/>
<dbReference type="EMBL" id="CAFZ01001867">
    <property type="protein sequence ID" value="CCA77716.1"/>
    <property type="molecule type" value="Genomic_DNA"/>
</dbReference>
<reference evidence="3 4" key="1">
    <citation type="journal article" date="2011" name="PLoS Pathog.">
        <title>Endophytic Life Strategies Decoded by Genome and Transcriptome Analyses of the Mutualistic Root Symbiont Piriformospora indica.</title>
        <authorList>
            <person name="Zuccaro A."/>
            <person name="Lahrmann U."/>
            <person name="Guldener U."/>
            <person name="Langen G."/>
            <person name="Pfiffi S."/>
            <person name="Biedenkopf D."/>
            <person name="Wong P."/>
            <person name="Samans B."/>
            <person name="Grimm C."/>
            <person name="Basiewicz M."/>
            <person name="Murat C."/>
            <person name="Martin F."/>
            <person name="Kogel K.H."/>
        </authorList>
    </citation>
    <scope>NUCLEOTIDE SEQUENCE [LARGE SCALE GENOMIC DNA]</scope>
    <source>
        <strain evidence="3 4">DSM 11827</strain>
    </source>
</reference>
<evidence type="ECO:0000313" key="3">
    <source>
        <dbReference type="EMBL" id="CCA77716.1"/>
    </source>
</evidence>
<dbReference type="AlphaFoldDB" id="G4U2A7"/>
<proteinExistence type="predicted"/>
<evidence type="ECO:0000256" key="1">
    <source>
        <dbReference type="SAM" id="Coils"/>
    </source>
</evidence>
<feature type="coiled-coil region" evidence="1">
    <location>
        <begin position="320"/>
        <end position="361"/>
    </location>
</feature>
<keyword evidence="4" id="KW-1185">Reference proteome</keyword>
<feature type="compositionally biased region" description="Low complexity" evidence="2">
    <location>
        <begin position="16"/>
        <end position="27"/>
    </location>
</feature>
<comment type="caution">
    <text evidence="3">The sequence shown here is derived from an EMBL/GenBank/DDBJ whole genome shotgun (WGS) entry which is preliminary data.</text>
</comment>
<name>G4U2A7_SERID</name>
<organism evidence="3 4">
    <name type="scientific">Serendipita indica (strain DSM 11827)</name>
    <name type="common">Root endophyte fungus</name>
    <name type="synonym">Piriformospora indica</name>
    <dbReference type="NCBI Taxonomy" id="1109443"/>
    <lineage>
        <taxon>Eukaryota</taxon>
        <taxon>Fungi</taxon>
        <taxon>Dikarya</taxon>
        <taxon>Basidiomycota</taxon>
        <taxon>Agaricomycotina</taxon>
        <taxon>Agaricomycetes</taxon>
        <taxon>Sebacinales</taxon>
        <taxon>Serendipitaceae</taxon>
        <taxon>Serendipita</taxon>
    </lineage>
</organism>
<accession>G4U2A7</accession>